<evidence type="ECO:0000313" key="3">
    <source>
        <dbReference type="Proteomes" id="UP001187192"/>
    </source>
</evidence>
<evidence type="ECO:0000313" key="2">
    <source>
        <dbReference type="EMBL" id="GMN36824.1"/>
    </source>
</evidence>
<accession>A0AA87ZH69</accession>
<name>A0AA87ZH69_FICCA</name>
<reference evidence="2" key="1">
    <citation type="submission" date="2023-07" db="EMBL/GenBank/DDBJ databases">
        <title>draft genome sequence of fig (Ficus carica).</title>
        <authorList>
            <person name="Takahashi T."/>
            <person name="Nishimura K."/>
        </authorList>
    </citation>
    <scope>NUCLEOTIDE SEQUENCE</scope>
</reference>
<feature type="region of interest" description="Disordered" evidence="1">
    <location>
        <begin position="25"/>
        <end position="70"/>
    </location>
</feature>
<gene>
    <name evidence="2" type="ORF">TIFTF001_042517</name>
</gene>
<keyword evidence="3" id="KW-1185">Reference proteome</keyword>
<organism evidence="2 3">
    <name type="scientific">Ficus carica</name>
    <name type="common">Common fig</name>
    <dbReference type="NCBI Taxonomy" id="3494"/>
    <lineage>
        <taxon>Eukaryota</taxon>
        <taxon>Viridiplantae</taxon>
        <taxon>Streptophyta</taxon>
        <taxon>Embryophyta</taxon>
        <taxon>Tracheophyta</taxon>
        <taxon>Spermatophyta</taxon>
        <taxon>Magnoliopsida</taxon>
        <taxon>eudicotyledons</taxon>
        <taxon>Gunneridae</taxon>
        <taxon>Pentapetalae</taxon>
        <taxon>rosids</taxon>
        <taxon>fabids</taxon>
        <taxon>Rosales</taxon>
        <taxon>Moraceae</taxon>
        <taxon>Ficeae</taxon>
        <taxon>Ficus</taxon>
    </lineage>
</organism>
<comment type="caution">
    <text evidence="2">The sequence shown here is derived from an EMBL/GenBank/DDBJ whole genome shotgun (WGS) entry which is preliminary data.</text>
</comment>
<sequence>MDLLTTRCAISREEVASDLVTVMARRREERGGEGREEREEGRSRKEKGRVERESGGGKKEQKEIEEERET</sequence>
<feature type="compositionally biased region" description="Basic and acidic residues" evidence="1">
    <location>
        <begin position="25"/>
        <end position="62"/>
    </location>
</feature>
<proteinExistence type="predicted"/>
<dbReference type="AlphaFoldDB" id="A0AA87ZH69"/>
<dbReference type="Proteomes" id="UP001187192">
    <property type="component" value="Unassembled WGS sequence"/>
</dbReference>
<dbReference type="EMBL" id="BTGU01002345">
    <property type="protein sequence ID" value="GMN36824.1"/>
    <property type="molecule type" value="Genomic_DNA"/>
</dbReference>
<evidence type="ECO:0000256" key="1">
    <source>
        <dbReference type="SAM" id="MobiDB-lite"/>
    </source>
</evidence>
<protein>
    <submittedName>
        <fullName evidence="2">Uncharacterized protein</fullName>
    </submittedName>
</protein>